<dbReference type="GO" id="GO:0005764">
    <property type="term" value="C:lysosome"/>
    <property type="evidence" value="ECO:0007669"/>
    <property type="project" value="UniProtKB-SubCell"/>
</dbReference>
<dbReference type="PANTHER" id="PTHR10078">
    <property type="entry name" value="INTERLEUKIN-1 FAMILY MEMBER"/>
    <property type="match status" value="1"/>
</dbReference>
<evidence type="ECO:0000256" key="11">
    <source>
        <dbReference type="ARBA" id="ARBA00023246"/>
    </source>
</evidence>
<evidence type="ECO:0000313" key="13">
    <source>
        <dbReference type="Ensembl" id="ENSDCDP00010028181.1"/>
    </source>
</evidence>
<reference evidence="13" key="2">
    <citation type="submission" date="2025-08" db="UniProtKB">
        <authorList>
            <consortium name="Ensembl"/>
        </authorList>
    </citation>
    <scope>IDENTIFICATION</scope>
</reference>
<protein>
    <recommendedName>
        <fullName evidence="12">Interleukin-1</fullName>
    </recommendedName>
</protein>
<dbReference type="GO" id="GO:0071222">
    <property type="term" value="P:cellular response to lipopolysaccharide"/>
    <property type="evidence" value="ECO:0007669"/>
    <property type="project" value="TreeGrafter"/>
</dbReference>
<dbReference type="Proteomes" id="UP000694580">
    <property type="component" value="Chromosome 5"/>
</dbReference>
<evidence type="ECO:0000256" key="6">
    <source>
        <dbReference type="ARBA" id="ARBA00022514"/>
    </source>
</evidence>
<evidence type="ECO:0000256" key="10">
    <source>
        <dbReference type="ARBA" id="ARBA00023228"/>
    </source>
</evidence>
<keyword evidence="11" id="KW-0497">Mitogen</keyword>
<dbReference type="GO" id="GO:0005615">
    <property type="term" value="C:extracellular space"/>
    <property type="evidence" value="ECO:0007669"/>
    <property type="project" value="UniProtKB-KW"/>
</dbReference>
<dbReference type="GO" id="GO:0005829">
    <property type="term" value="C:cytosol"/>
    <property type="evidence" value="ECO:0007669"/>
    <property type="project" value="UniProtKB-SubCell"/>
</dbReference>
<dbReference type="GO" id="GO:0019221">
    <property type="term" value="P:cytokine-mediated signaling pathway"/>
    <property type="evidence" value="ECO:0007669"/>
    <property type="project" value="TreeGrafter"/>
</dbReference>
<reference evidence="13 14" key="1">
    <citation type="submission" date="2020-06" db="EMBL/GenBank/DDBJ databases">
        <authorList>
            <consortium name="Wellcome Sanger Institute Data Sharing"/>
        </authorList>
    </citation>
    <scope>NUCLEOTIDE SEQUENCE [LARGE SCALE GENOMIC DNA]</scope>
</reference>
<evidence type="ECO:0000313" key="14">
    <source>
        <dbReference type="Proteomes" id="UP000694580"/>
    </source>
</evidence>
<dbReference type="SUPFAM" id="SSF50353">
    <property type="entry name" value="Cytokine"/>
    <property type="match status" value="1"/>
</dbReference>
<keyword evidence="5" id="KW-0963">Cytoplasm</keyword>
<dbReference type="GO" id="GO:0005149">
    <property type="term" value="F:interleukin-1 receptor binding"/>
    <property type="evidence" value="ECO:0007669"/>
    <property type="project" value="UniProtKB-UniRule"/>
</dbReference>
<dbReference type="InterPro" id="IPR008996">
    <property type="entry name" value="IL1/FGF"/>
</dbReference>
<evidence type="ECO:0000256" key="12">
    <source>
        <dbReference type="RuleBase" id="RU003753"/>
    </source>
</evidence>
<reference evidence="13" key="3">
    <citation type="submission" date="2025-09" db="UniProtKB">
        <authorList>
            <consortium name="Ensembl"/>
        </authorList>
    </citation>
    <scope>IDENTIFICATION</scope>
</reference>
<dbReference type="GO" id="GO:0010628">
    <property type="term" value="P:positive regulation of gene expression"/>
    <property type="evidence" value="ECO:0007669"/>
    <property type="project" value="TreeGrafter"/>
</dbReference>
<evidence type="ECO:0000256" key="7">
    <source>
        <dbReference type="ARBA" id="ARBA00022525"/>
    </source>
</evidence>
<dbReference type="PRINTS" id="PR01357">
    <property type="entry name" value="INTRLEUKN1AB"/>
</dbReference>
<dbReference type="GeneTree" id="ENSGT00980000199728"/>
<comment type="subcellular location">
    <subcellularLocation>
        <location evidence="2">Cytoplasm</location>
        <location evidence="2">Cytosol</location>
    </subcellularLocation>
    <subcellularLocation>
        <location evidence="1">Lysosome</location>
    </subcellularLocation>
    <subcellularLocation>
        <location evidence="3">Secreted</location>
        <location evidence="3">Extracellular exosome</location>
    </subcellularLocation>
</comment>
<dbReference type="GO" id="GO:0005125">
    <property type="term" value="F:cytokine activity"/>
    <property type="evidence" value="ECO:0007669"/>
    <property type="project" value="UniProtKB-UniRule"/>
</dbReference>
<dbReference type="CDD" id="cd00100">
    <property type="entry name" value="beta-trefoil_IL1"/>
    <property type="match status" value="1"/>
</dbReference>
<dbReference type="GO" id="GO:0006955">
    <property type="term" value="P:immune response"/>
    <property type="evidence" value="ECO:0007669"/>
    <property type="project" value="InterPro"/>
</dbReference>
<dbReference type="AlphaFoldDB" id="A0AAY4C6I7"/>
<evidence type="ECO:0000256" key="4">
    <source>
        <dbReference type="ARBA" id="ARBA00010448"/>
    </source>
</evidence>
<evidence type="ECO:0000256" key="2">
    <source>
        <dbReference type="ARBA" id="ARBA00004514"/>
    </source>
</evidence>
<dbReference type="SMART" id="SM00125">
    <property type="entry name" value="IL1"/>
    <property type="match status" value="1"/>
</dbReference>
<dbReference type="PRINTS" id="PR00264">
    <property type="entry name" value="INTERLEUKIN1"/>
</dbReference>
<organism evidence="13 14">
    <name type="scientific">Denticeps clupeoides</name>
    <name type="common">denticle herring</name>
    <dbReference type="NCBI Taxonomy" id="299321"/>
    <lineage>
        <taxon>Eukaryota</taxon>
        <taxon>Metazoa</taxon>
        <taxon>Chordata</taxon>
        <taxon>Craniata</taxon>
        <taxon>Vertebrata</taxon>
        <taxon>Euteleostomi</taxon>
        <taxon>Actinopterygii</taxon>
        <taxon>Neopterygii</taxon>
        <taxon>Teleostei</taxon>
        <taxon>Clupei</taxon>
        <taxon>Clupeiformes</taxon>
        <taxon>Denticipitoidei</taxon>
        <taxon>Denticipitidae</taxon>
        <taxon>Denticeps</taxon>
    </lineage>
</organism>
<name>A0AAY4C6I7_9TELE</name>
<keyword evidence="10" id="KW-0458">Lysosome</keyword>
<keyword evidence="7 12" id="KW-0964">Secreted</keyword>
<dbReference type="InterPro" id="IPR000975">
    <property type="entry name" value="IL-1_fam"/>
</dbReference>
<sequence>MSFFSYLKKLPARGGVAINHNFKDGKNYYEVEAVLHTKNSQFLRKGDKLLKINGVALDALTPTQFAQLLAKPSPLLTIHQNHEDPSTGTSQEPGALHPYFKEDTDITFCLEMTNNLEDTHFEDCPETGVESDFDQDHLDNLLLVAMIDASVSVVTSRACDHGEQCTDCKSTKCSIDDMVLLSHNVTLGRNGHTFSCLLATNLTIVDCQYSNISLITIYYYQTDCVDGDFKGSPVVLNFSGTELFLKCSKRGDKAILSVEPCEKKKLKWITMDDSETLQFLFYMVANSGKEHHFESASCPGWFIHTADKQVGMGMPVDFSRDQAAVYMSHQLRQKSNRWVFRGF</sequence>
<keyword evidence="8" id="KW-0666">Pyrogen</keyword>
<evidence type="ECO:0000256" key="5">
    <source>
        <dbReference type="ARBA" id="ARBA00022490"/>
    </source>
</evidence>
<dbReference type="Gene3D" id="2.80.10.50">
    <property type="match status" value="1"/>
</dbReference>
<dbReference type="GO" id="GO:1901222">
    <property type="term" value="P:regulation of non-canonical NF-kappaB signal transduction"/>
    <property type="evidence" value="ECO:0007669"/>
    <property type="project" value="TreeGrafter"/>
</dbReference>
<accession>A0AAY4C6I7</accession>
<keyword evidence="14" id="KW-1185">Reference proteome</keyword>
<dbReference type="Ensembl" id="ENSDCDT00010034855.1">
    <property type="protein sequence ID" value="ENSDCDP00010028181.1"/>
    <property type="gene ID" value="ENSDCDG00010017812.1"/>
</dbReference>
<keyword evidence="9" id="KW-0395">Inflammatory response</keyword>
<dbReference type="GO" id="GO:0051781">
    <property type="term" value="P:positive regulation of cell division"/>
    <property type="evidence" value="ECO:0007669"/>
    <property type="project" value="UniProtKB-KW"/>
</dbReference>
<proteinExistence type="inferred from homology"/>
<dbReference type="PANTHER" id="PTHR10078:SF30">
    <property type="entry name" value="INTERLEUKIN-1 BETA"/>
    <property type="match status" value="1"/>
</dbReference>
<evidence type="ECO:0000256" key="8">
    <source>
        <dbReference type="ARBA" id="ARBA00022620"/>
    </source>
</evidence>
<comment type="similarity">
    <text evidence="4 12">Belongs to the IL-1 family.</text>
</comment>
<dbReference type="GO" id="GO:0042119">
    <property type="term" value="P:neutrophil activation"/>
    <property type="evidence" value="ECO:0007669"/>
    <property type="project" value="TreeGrafter"/>
</dbReference>
<keyword evidence="6" id="KW-0202">Cytokine</keyword>
<dbReference type="GO" id="GO:0048246">
    <property type="term" value="P:macrophage chemotaxis"/>
    <property type="evidence" value="ECO:0007669"/>
    <property type="project" value="TreeGrafter"/>
</dbReference>
<dbReference type="GO" id="GO:0001660">
    <property type="term" value="P:fever generation"/>
    <property type="evidence" value="ECO:0007669"/>
    <property type="project" value="UniProtKB-KW"/>
</dbReference>
<evidence type="ECO:0000256" key="3">
    <source>
        <dbReference type="ARBA" id="ARBA00004550"/>
    </source>
</evidence>
<evidence type="ECO:0000256" key="9">
    <source>
        <dbReference type="ARBA" id="ARBA00023198"/>
    </source>
</evidence>
<evidence type="ECO:0000256" key="1">
    <source>
        <dbReference type="ARBA" id="ARBA00004371"/>
    </source>
</evidence>
<dbReference type="Pfam" id="PF00340">
    <property type="entry name" value="IL1"/>
    <property type="match status" value="1"/>
</dbReference>